<comment type="caution">
    <text evidence="4">The sequence shown here is derived from an EMBL/GenBank/DDBJ whole genome shotgun (WGS) entry which is preliminary data.</text>
</comment>
<evidence type="ECO:0000313" key="4">
    <source>
        <dbReference type="EMBL" id="MBM6734365.1"/>
    </source>
</evidence>
<sequence>MNCYIHIDKPAVAACPECGMGLCRDCVDNAIYTQGSRPLCHDCSLKQATTDLADAKSKKIWSLVKFVFGASFLLLGISIYSSTGDVMNAWIYAGIAGIPSAFRSTRDSKREKVRKGVRDALTTDVVDTSFNFFTDLLVRLLLILFLAPITAAFSAIKNLFVFIGSFSKVKHAQEVYDYLSSEEDIAGHDNASQQQTEVFVPAPQEQENVELQPCETTDAAQPSQTAIPVPSAPQAPQSVQSSVPAPDTHAMPAPKKNTGLIVGSIAGVLLVAVGIAAYILWYVPYARDRDALRTYVVATNVFLRSSEMAGVEYNIVDKIPYGSELITYSKGTEWAHVKINGQEGYMASSYLIGQPDFYLLNSAWGDADSRECIESSKCRMAILDFYKRNNFTGGSNGWQIYTKAKDMKPNSVAYPRLYNKSSKFTDFLFVAKNNINGQRILAGYSFDDETEKPIFRFMTQAPAEGYIQKASVRYNNIVIQFDNNRTVTLPFQH</sequence>
<dbReference type="InterPro" id="IPR003646">
    <property type="entry name" value="SH3-like_bac-type"/>
</dbReference>
<evidence type="ECO:0000259" key="3">
    <source>
        <dbReference type="PROSITE" id="PS51781"/>
    </source>
</evidence>
<dbReference type="Proteomes" id="UP000766986">
    <property type="component" value="Unassembled WGS sequence"/>
</dbReference>
<feature type="transmembrane region" description="Helical" evidence="2">
    <location>
        <begin position="63"/>
        <end position="81"/>
    </location>
</feature>
<keyword evidence="2" id="KW-1133">Transmembrane helix</keyword>
<keyword evidence="5" id="KW-1185">Reference proteome</keyword>
<dbReference type="EMBL" id="JACLYZ010000006">
    <property type="protein sequence ID" value="MBM6734365.1"/>
    <property type="molecule type" value="Genomic_DNA"/>
</dbReference>
<reference evidence="4 5" key="1">
    <citation type="journal article" date="2021" name="Sci. Rep.">
        <title>The distribution of antibiotic resistance genes in chicken gut microbiota commensals.</title>
        <authorList>
            <person name="Juricova H."/>
            <person name="Matiasovicova J."/>
            <person name="Kubasova T."/>
            <person name="Cejkova D."/>
            <person name="Rychlik I."/>
        </authorList>
    </citation>
    <scope>NUCLEOTIDE SEQUENCE [LARGE SCALE GENOMIC DNA]</scope>
    <source>
        <strain evidence="4 5">An772</strain>
    </source>
</reference>
<organism evidence="4 5">
    <name type="scientific">Mediterranea massiliensis</name>
    <dbReference type="NCBI Taxonomy" id="1841865"/>
    <lineage>
        <taxon>Bacteria</taxon>
        <taxon>Pseudomonadati</taxon>
        <taxon>Bacteroidota</taxon>
        <taxon>Bacteroidia</taxon>
        <taxon>Bacteroidales</taxon>
        <taxon>Bacteroidaceae</taxon>
        <taxon>Mediterranea</taxon>
    </lineage>
</organism>
<dbReference type="PROSITE" id="PS51781">
    <property type="entry name" value="SH3B"/>
    <property type="match status" value="1"/>
</dbReference>
<gene>
    <name evidence="4" type="ORF">H7U35_03855</name>
</gene>
<evidence type="ECO:0000256" key="1">
    <source>
        <dbReference type="SAM" id="MobiDB-lite"/>
    </source>
</evidence>
<dbReference type="RefSeq" id="WP_205094820.1">
    <property type="nucleotide sequence ID" value="NZ_CAWVFH010000007.1"/>
</dbReference>
<feature type="transmembrane region" description="Helical" evidence="2">
    <location>
        <begin position="260"/>
        <end position="283"/>
    </location>
</feature>
<dbReference type="Gene3D" id="2.30.30.40">
    <property type="entry name" value="SH3 Domains"/>
    <property type="match status" value="1"/>
</dbReference>
<evidence type="ECO:0000256" key="2">
    <source>
        <dbReference type="SAM" id="Phobius"/>
    </source>
</evidence>
<name>A0ABS2DXZ4_9BACT</name>
<evidence type="ECO:0000313" key="5">
    <source>
        <dbReference type="Proteomes" id="UP000766986"/>
    </source>
</evidence>
<feature type="compositionally biased region" description="Low complexity" evidence="1">
    <location>
        <begin position="228"/>
        <end position="246"/>
    </location>
</feature>
<feature type="domain" description="SH3b" evidence="3">
    <location>
        <begin position="291"/>
        <end position="355"/>
    </location>
</feature>
<protein>
    <submittedName>
        <fullName evidence="4">SH3 domain-containing protein</fullName>
    </submittedName>
</protein>
<feature type="compositionally biased region" description="Polar residues" evidence="1">
    <location>
        <begin position="215"/>
        <end position="226"/>
    </location>
</feature>
<keyword evidence="2" id="KW-0812">Transmembrane</keyword>
<feature type="region of interest" description="Disordered" evidence="1">
    <location>
        <begin position="215"/>
        <end position="251"/>
    </location>
</feature>
<dbReference type="SMART" id="SM00287">
    <property type="entry name" value="SH3b"/>
    <property type="match status" value="1"/>
</dbReference>
<accession>A0ABS2DXZ4</accession>
<keyword evidence="2" id="KW-0472">Membrane</keyword>
<feature type="transmembrane region" description="Helical" evidence="2">
    <location>
        <begin position="136"/>
        <end position="156"/>
    </location>
</feature>
<proteinExistence type="predicted"/>